<name>A0A8S0WHP5_CYCAE</name>
<feature type="transmembrane region" description="Helical" evidence="2">
    <location>
        <begin position="252"/>
        <end position="271"/>
    </location>
</feature>
<feature type="coiled-coil region" evidence="1">
    <location>
        <begin position="443"/>
        <end position="582"/>
    </location>
</feature>
<evidence type="ECO:0000313" key="3">
    <source>
        <dbReference type="EMBL" id="CAA7262503.1"/>
    </source>
</evidence>
<dbReference type="Proteomes" id="UP000467700">
    <property type="component" value="Unassembled WGS sequence"/>
</dbReference>
<dbReference type="OrthoDB" id="10389316at2759"/>
<protein>
    <submittedName>
        <fullName evidence="3">Uncharacterized protein</fullName>
    </submittedName>
</protein>
<keyword evidence="2" id="KW-0472">Membrane</keyword>
<keyword evidence="1" id="KW-0175">Coiled coil</keyword>
<comment type="caution">
    <text evidence="3">The sequence shown here is derived from an EMBL/GenBank/DDBJ whole genome shotgun (WGS) entry which is preliminary data.</text>
</comment>
<evidence type="ECO:0000256" key="2">
    <source>
        <dbReference type="SAM" id="Phobius"/>
    </source>
</evidence>
<sequence>MEPANKPLVMITEAPETPIPSSAVVIATKLQVTADDIYAIFQDFDVLNIREMEKLVIHKGEFFRMLVELPSDHDAEKATAIYHLRLIERLSVPPSASDKRVQMILYRTDDSQQLRQANIGTVQKQFFPPTENEDDSDSALYDLVVSQIGNVSLIYFHRSLKSVVIHFTDEEYRQVPTLHPIPGKAQTLFLGVVSPLRLPAPLASLEPEQCESSEEPFPTVHRLVLSNLSNSYLSVREHAVARCRSVANSVNSIGWVSLFFVIFLAVWITILRNSEPSNEIAGSGLPSIREECGELAQLSLGDKSVRAADEIDGHRYARPNKHFKATRARVKELERELATVQENSKRQEHQQSLAQQRLQLEVEAFQQSKVDMQRHIDDSEKEHQASLEDLRRRLAKESKEHQQLLQIHQRTVGDLSDVLAKVDSLQSEAKEREAVLFSERVAAAETMKRLDEALESAQTLEAEKLEWLTQRQALEESVVHLEEALQLMKDDMTFLESELAFERWNCAEDAERVADALLQNEALEADLEESEAELDSERQANTETLKSLLDAVDEIKFLEERVQKRDAQLESERQTLQAIEQRLRDSVRSKKESEAGTTRMIG</sequence>
<dbReference type="AlphaFoldDB" id="A0A8S0WHP5"/>
<keyword evidence="4" id="KW-1185">Reference proteome</keyword>
<reference evidence="3 4" key="1">
    <citation type="submission" date="2020-01" db="EMBL/GenBank/DDBJ databases">
        <authorList>
            <person name="Gupta K D."/>
        </authorList>
    </citation>
    <scope>NUCLEOTIDE SEQUENCE [LARGE SCALE GENOMIC DNA]</scope>
</reference>
<proteinExistence type="predicted"/>
<dbReference type="EMBL" id="CACVBS010000036">
    <property type="protein sequence ID" value="CAA7262503.1"/>
    <property type="molecule type" value="Genomic_DNA"/>
</dbReference>
<feature type="coiled-coil region" evidence="1">
    <location>
        <begin position="323"/>
        <end position="407"/>
    </location>
</feature>
<gene>
    <name evidence="3" type="ORF">AAE3_LOCUS4976</name>
</gene>
<keyword evidence="2" id="KW-0812">Transmembrane</keyword>
<keyword evidence="2" id="KW-1133">Transmembrane helix</keyword>
<organism evidence="3 4">
    <name type="scientific">Cyclocybe aegerita</name>
    <name type="common">Black poplar mushroom</name>
    <name type="synonym">Agrocybe aegerita</name>
    <dbReference type="NCBI Taxonomy" id="1973307"/>
    <lineage>
        <taxon>Eukaryota</taxon>
        <taxon>Fungi</taxon>
        <taxon>Dikarya</taxon>
        <taxon>Basidiomycota</taxon>
        <taxon>Agaricomycotina</taxon>
        <taxon>Agaricomycetes</taxon>
        <taxon>Agaricomycetidae</taxon>
        <taxon>Agaricales</taxon>
        <taxon>Agaricineae</taxon>
        <taxon>Bolbitiaceae</taxon>
        <taxon>Cyclocybe</taxon>
    </lineage>
</organism>
<evidence type="ECO:0000256" key="1">
    <source>
        <dbReference type="SAM" id="Coils"/>
    </source>
</evidence>
<accession>A0A8S0WHP5</accession>
<evidence type="ECO:0000313" key="4">
    <source>
        <dbReference type="Proteomes" id="UP000467700"/>
    </source>
</evidence>